<evidence type="ECO:0000313" key="2">
    <source>
        <dbReference type="Proteomes" id="UP001470230"/>
    </source>
</evidence>
<comment type="caution">
    <text evidence="1">The sequence shown here is derived from an EMBL/GenBank/DDBJ whole genome shotgun (WGS) entry which is preliminary data.</text>
</comment>
<accession>A0ABR2JUC0</accession>
<reference evidence="1 2" key="1">
    <citation type="submission" date="2024-04" db="EMBL/GenBank/DDBJ databases">
        <title>Tritrichomonas musculus Genome.</title>
        <authorList>
            <person name="Alves-Ferreira E."/>
            <person name="Grigg M."/>
            <person name="Lorenzi H."/>
            <person name="Galac M."/>
        </authorList>
    </citation>
    <scope>NUCLEOTIDE SEQUENCE [LARGE SCALE GENOMIC DNA]</scope>
    <source>
        <strain evidence="1 2">EAF2021</strain>
    </source>
</reference>
<protein>
    <submittedName>
        <fullName evidence="1">Uncharacterized protein</fullName>
    </submittedName>
</protein>
<organism evidence="1 2">
    <name type="scientific">Tritrichomonas musculus</name>
    <dbReference type="NCBI Taxonomy" id="1915356"/>
    <lineage>
        <taxon>Eukaryota</taxon>
        <taxon>Metamonada</taxon>
        <taxon>Parabasalia</taxon>
        <taxon>Tritrichomonadida</taxon>
        <taxon>Tritrichomonadidae</taxon>
        <taxon>Tritrichomonas</taxon>
    </lineage>
</organism>
<dbReference type="Proteomes" id="UP001470230">
    <property type="component" value="Unassembled WGS sequence"/>
</dbReference>
<name>A0ABR2JUC0_9EUKA</name>
<evidence type="ECO:0000313" key="1">
    <source>
        <dbReference type="EMBL" id="KAK8882339.1"/>
    </source>
</evidence>
<gene>
    <name evidence="1" type="ORF">M9Y10_044981</name>
</gene>
<keyword evidence="2" id="KW-1185">Reference proteome</keyword>
<dbReference type="EMBL" id="JAPFFF010000009">
    <property type="protein sequence ID" value="KAK8882339.1"/>
    <property type="molecule type" value="Genomic_DNA"/>
</dbReference>
<sequence>MELDDLVSLLSTFQDEEKSLNFANIADLFYDDGECCNKNCSGKYKIVDDYDSTNLHHKKLQSSLCHDQKSLYYNSIFQNTNLPIRKILYLIYLWVTQIKVYDVMRKANVARGTVKRFYKLFRKACEYRPKIEDHPIGVPVLLLKLMKPQCLAENTTLEELHLLYGCLVTFVGRQGNVSCILFQTEKKKQN</sequence>
<proteinExistence type="predicted"/>